<evidence type="ECO:0000313" key="1">
    <source>
        <dbReference type="EMBL" id="OPB41629.1"/>
    </source>
</evidence>
<reference evidence="1 2" key="1">
    <citation type="submission" date="2016-04" db="EMBL/GenBank/DDBJ databases">
        <title>Multiple horizontal gene transfer events from other fungi enriched the ability of the initially mycotrophic fungus Trichoderma (Ascomycota) to feed on dead plant biomass.</title>
        <authorList>
            <person name="Atanasova L."/>
            <person name="Chenthamara K."/>
            <person name="Zhang J."/>
            <person name="Grujic M."/>
            <person name="Henrissat B."/>
            <person name="Kuo A."/>
            <person name="Aertz A."/>
            <person name="Salamov A."/>
            <person name="Lipzen A."/>
            <person name="Labutti K."/>
            <person name="Barry K."/>
            <person name="Miao Y."/>
            <person name="Rahimi M.J."/>
            <person name="Shen Q."/>
            <person name="Grigoriev I.V."/>
            <person name="Kubicek C.P."/>
            <person name="Druzhinina I.S."/>
        </authorList>
    </citation>
    <scope>NUCLEOTIDE SEQUENCE [LARGE SCALE GENOMIC DNA]</scope>
    <source>
        <strain evidence="1 2">NJAU 4742</strain>
    </source>
</reference>
<evidence type="ECO:0000313" key="2">
    <source>
        <dbReference type="Proteomes" id="UP000191004"/>
    </source>
</evidence>
<organism evidence="1 2">
    <name type="scientific">Trichoderma guizhouense</name>
    <dbReference type="NCBI Taxonomy" id="1491466"/>
    <lineage>
        <taxon>Eukaryota</taxon>
        <taxon>Fungi</taxon>
        <taxon>Dikarya</taxon>
        <taxon>Ascomycota</taxon>
        <taxon>Pezizomycotina</taxon>
        <taxon>Sordariomycetes</taxon>
        <taxon>Hypocreomycetidae</taxon>
        <taxon>Hypocreales</taxon>
        <taxon>Hypocreaceae</taxon>
        <taxon>Trichoderma</taxon>
    </lineage>
</organism>
<keyword evidence="2" id="KW-1185">Reference proteome</keyword>
<comment type="caution">
    <text evidence="1">The sequence shown here is derived from an EMBL/GenBank/DDBJ whole genome shotgun (WGS) entry which is preliminary data.</text>
</comment>
<dbReference type="EMBL" id="LVVK01000015">
    <property type="protein sequence ID" value="OPB41629.1"/>
    <property type="molecule type" value="Genomic_DNA"/>
</dbReference>
<protein>
    <submittedName>
        <fullName evidence="1">Uncharacterized protein</fullName>
    </submittedName>
</protein>
<sequence>MCLSHTLRGIQAPILPLLPEHPVPSQPSAMPNGIIMLGPKMARRFGLSRADAAAIAVPRVTEYNPLYASPTTKQTKTQ</sequence>
<name>A0A1T3CKK6_9HYPO</name>
<proteinExistence type="predicted"/>
<dbReference type="AlphaFoldDB" id="A0A1T3CKK6"/>
<dbReference type="Proteomes" id="UP000191004">
    <property type="component" value="Unassembled WGS sequence"/>
</dbReference>
<gene>
    <name evidence="1" type="ORF">A0O28_0083490</name>
</gene>
<dbReference type="OrthoDB" id="6133115at2759"/>
<accession>A0A1T3CKK6</accession>